<dbReference type="InterPro" id="IPR007690">
    <property type="entry name" value="T2SS_GspM"/>
</dbReference>
<evidence type="ECO:0000256" key="3">
    <source>
        <dbReference type="ARBA" id="ARBA00022448"/>
    </source>
</evidence>
<keyword evidence="8 11" id="KW-1133">Transmembrane helix</keyword>
<keyword evidence="9 10" id="KW-0472">Membrane</keyword>
<dbReference type="OrthoDB" id="6624834at2"/>
<dbReference type="Proteomes" id="UP000287330">
    <property type="component" value="Unassembled WGS sequence"/>
</dbReference>
<comment type="function">
    <text evidence="10">Inner membrane component of the type II secretion system required for the energy-dependent secretion of extracellular factors such as proteases and toxins from the periplasm.</text>
</comment>
<evidence type="ECO:0000313" key="13">
    <source>
        <dbReference type="Proteomes" id="UP000287330"/>
    </source>
</evidence>
<evidence type="ECO:0000256" key="10">
    <source>
        <dbReference type="PIRNR" id="PIRNR006291"/>
    </source>
</evidence>
<accession>A0A432Y240</accession>
<evidence type="ECO:0000256" key="6">
    <source>
        <dbReference type="ARBA" id="ARBA00022692"/>
    </source>
</evidence>
<evidence type="ECO:0000256" key="4">
    <source>
        <dbReference type="ARBA" id="ARBA00022475"/>
    </source>
</evidence>
<dbReference type="PIRSF" id="PIRSF006291">
    <property type="entry name" value="GspM"/>
    <property type="match status" value="1"/>
</dbReference>
<evidence type="ECO:0000313" key="12">
    <source>
        <dbReference type="EMBL" id="RUO55020.1"/>
    </source>
</evidence>
<dbReference type="GO" id="GO:0005886">
    <property type="term" value="C:plasma membrane"/>
    <property type="evidence" value="ECO:0007669"/>
    <property type="project" value="UniProtKB-SubCell"/>
</dbReference>
<gene>
    <name evidence="12" type="ORF">CWE25_06450</name>
</gene>
<feature type="transmembrane region" description="Helical" evidence="11">
    <location>
        <begin position="33"/>
        <end position="52"/>
    </location>
</feature>
<keyword evidence="7 10" id="KW-0653">Protein transport</keyword>
<dbReference type="SUPFAM" id="SSF103054">
    <property type="entry name" value="General secretion pathway protein M, EpsM"/>
    <property type="match status" value="1"/>
</dbReference>
<dbReference type="Gene3D" id="3.30.1360.100">
    <property type="entry name" value="General secretion pathway protein M, EpsM"/>
    <property type="match status" value="1"/>
</dbReference>
<dbReference type="Pfam" id="PF04612">
    <property type="entry name" value="T2SSM"/>
    <property type="match status" value="1"/>
</dbReference>
<evidence type="ECO:0000256" key="11">
    <source>
        <dbReference type="SAM" id="Phobius"/>
    </source>
</evidence>
<evidence type="ECO:0000256" key="2">
    <source>
        <dbReference type="ARBA" id="ARBA00010637"/>
    </source>
</evidence>
<comment type="subcellular location">
    <subcellularLocation>
        <location evidence="1">Cell inner membrane</location>
        <topology evidence="1">Single-pass membrane protein</topology>
    </subcellularLocation>
</comment>
<keyword evidence="6 11" id="KW-0812">Transmembrane</keyword>
<comment type="similarity">
    <text evidence="2 10">Belongs to the GSP M family.</text>
</comment>
<evidence type="ECO:0000256" key="5">
    <source>
        <dbReference type="ARBA" id="ARBA00022519"/>
    </source>
</evidence>
<sequence length="176" mass="19974">MSRFTPLMQKLAQTPVAQNAHQRWSQLAPREQNLLKGLGAVLVVALIYFAIWQPTYHAQQLAERRVEGQQQQLLWLREQVARYQALSATQAQSEVSGSLSQRVNEAAANNKIQIARMQPQNNGLVVSVDETSYQQAMSWLYALEQTYQLQVSTLDLARLDEPGKVRVRQVLVTEKS</sequence>
<reference evidence="13" key="1">
    <citation type="journal article" date="2018" name="Front. Microbiol.">
        <title>Genome-Based Analysis Reveals the Taxonomy and Diversity of the Family Idiomarinaceae.</title>
        <authorList>
            <person name="Liu Y."/>
            <person name="Lai Q."/>
            <person name="Shao Z."/>
        </authorList>
    </citation>
    <scope>NUCLEOTIDE SEQUENCE [LARGE SCALE GENOMIC DNA]</scope>
    <source>
        <strain evidence="13">F23</strain>
    </source>
</reference>
<evidence type="ECO:0000256" key="8">
    <source>
        <dbReference type="ARBA" id="ARBA00022989"/>
    </source>
</evidence>
<protein>
    <recommendedName>
        <fullName evidence="10">Type II secretion system protein M</fullName>
        <shortName evidence="10">T2SS protein M</shortName>
    </recommendedName>
    <alternativeName>
        <fullName evidence="10">General secretion pathway protein M</fullName>
    </alternativeName>
</protein>
<evidence type="ECO:0000256" key="9">
    <source>
        <dbReference type="ARBA" id="ARBA00023136"/>
    </source>
</evidence>
<name>A0A432Y240_9GAMM</name>
<dbReference type="GO" id="GO:0015627">
    <property type="term" value="C:type II protein secretion system complex"/>
    <property type="evidence" value="ECO:0007669"/>
    <property type="project" value="InterPro"/>
</dbReference>
<keyword evidence="4 10" id="KW-1003">Cell membrane</keyword>
<keyword evidence="13" id="KW-1185">Reference proteome</keyword>
<evidence type="ECO:0000256" key="1">
    <source>
        <dbReference type="ARBA" id="ARBA00004377"/>
    </source>
</evidence>
<dbReference type="RefSeq" id="WP_110574063.1">
    <property type="nucleotide sequence ID" value="NZ_PIPV01000004.1"/>
</dbReference>
<dbReference type="EMBL" id="PIPV01000004">
    <property type="protein sequence ID" value="RUO55020.1"/>
    <property type="molecule type" value="Genomic_DNA"/>
</dbReference>
<comment type="caution">
    <text evidence="12">The sequence shown here is derived from an EMBL/GenBank/DDBJ whole genome shotgun (WGS) entry which is preliminary data.</text>
</comment>
<keyword evidence="3 10" id="KW-0813">Transport</keyword>
<evidence type="ECO:0000256" key="7">
    <source>
        <dbReference type="ARBA" id="ARBA00022927"/>
    </source>
</evidence>
<proteinExistence type="inferred from homology"/>
<organism evidence="12 13">
    <name type="scientific">Idiomarina fontislapidosi</name>
    <dbReference type="NCBI Taxonomy" id="263723"/>
    <lineage>
        <taxon>Bacteria</taxon>
        <taxon>Pseudomonadati</taxon>
        <taxon>Pseudomonadota</taxon>
        <taxon>Gammaproteobacteria</taxon>
        <taxon>Alteromonadales</taxon>
        <taxon>Idiomarinaceae</taxon>
        <taxon>Idiomarina</taxon>
    </lineage>
</organism>
<dbReference type="InterPro" id="IPR023229">
    <property type="entry name" value="T2SS_M_periplasmic_sf"/>
</dbReference>
<dbReference type="AlphaFoldDB" id="A0A432Y240"/>
<dbReference type="GO" id="GO:0015628">
    <property type="term" value="P:protein secretion by the type II secretion system"/>
    <property type="evidence" value="ECO:0007669"/>
    <property type="project" value="InterPro"/>
</dbReference>
<keyword evidence="5 10" id="KW-0997">Cell inner membrane</keyword>